<dbReference type="InterPro" id="IPR036589">
    <property type="entry name" value="HCY_dom_sf"/>
</dbReference>
<feature type="domain" description="Pterin-binding" evidence="25">
    <location>
        <begin position="367"/>
        <end position="629"/>
    </location>
</feature>
<dbReference type="InterPro" id="IPR037010">
    <property type="entry name" value="VitB12-dep_Met_synth_activ_sf"/>
</dbReference>
<comment type="pathway">
    <text evidence="4 20">Amino-acid biosynthesis; L-methionine biosynthesis via de novo pathway; L-methionine from L-homocysteine (MetH route): step 1/1.</text>
</comment>
<dbReference type="Gene3D" id="3.40.50.280">
    <property type="entry name" value="Cobalamin-binding domain"/>
    <property type="match status" value="1"/>
</dbReference>
<evidence type="ECO:0000259" key="28">
    <source>
        <dbReference type="PROSITE" id="PS51337"/>
    </source>
</evidence>
<dbReference type="InterPro" id="IPR000489">
    <property type="entry name" value="Pterin-binding_dom"/>
</dbReference>
<keyword evidence="16 20" id="KW-0486">Methionine biosynthesis</keyword>
<dbReference type="Gene3D" id="3.20.20.20">
    <property type="entry name" value="Dihydropteroate synthase-like"/>
    <property type="match status" value="1"/>
</dbReference>
<feature type="binding site" evidence="21 23">
    <location>
        <position position="322"/>
    </location>
    <ligand>
        <name>Zn(2+)</name>
        <dbReference type="ChEBI" id="CHEBI:29105"/>
    </ligand>
</feature>
<accession>A0A562S6Z3</accession>
<feature type="domain" description="B12-binding" evidence="27">
    <location>
        <begin position="770"/>
        <end position="911"/>
    </location>
</feature>
<evidence type="ECO:0000256" key="13">
    <source>
        <dbReference type="ARBA" id="ARBA00022723"/>
    </source>
</evidence>
<feature type="binding site" description="axial binding residue" evidence="21">
    <location>
        <position position="783"/>
    </location>
    <ligand>
        <name>methylcob(III)alamin</name>
        <dbReference type="ChEBI" id="CHEBI:28115"/>
    </ligand>
    <ligandPart>
        <name>Co</name>
        <dbReference type="ChEBI" id="CHEBI:27638"/>
    </ligandPart>
</feature>
<evidence type="ECO:0000256" key="6">
    <source>
        <dbReference type="ARBA" id="ARBA00012032"/>
    </source>
</evidence>
<feature type="binding site" evidence="22">
    <location>
        <position position="1127"/>
    </location>
    <ligand>
        <name>S-adenosyl-L-methionine</name>
        <dbReference type="ChEBI" id="CHEBI:59789"/>
    </ligand>
</feature>
<evidence type="ECO:0000313" key="30">
    <source>
        <dbReference type="Proteomes" id="UP000318307"/>
    </source>
</evidence>
<dbReference type="GO" id="GO:0046653">
    <property type="term" value="P:tetrahydrofolate metabolic process"/>
    <property type="evidence" value="ECO:0007669"/>
    <property type="project" value="TreeGrafter"/>
</dbReference>
<dbReference type="Pfam" id="PF02574">
    <property type="entry name" value="S-methyl_trans"/>
    <property type="match status" value="1"/>
</dbReference>
<keyword evidence="13 20" id="KW-0479">Metal-binding</keyword>
<dbReference type="Proteomes" id="UP000318307">
    <property type="component" value="Unassembled WGS sequence"/>
</dbReference>
<evidence type="ECO:0000256" key="11">
    <source>
        <dbReference type="ARBA" id="ARBA00022679"/>
    </source>
</evidence>
<dbReference type="Pfam" id="PF02965">
    <property type="entry name" value="Met_synt_B12"/>
    <property type="match status" value="1"/>
</dbReference>
<evidence type="ECO:0000256" key="9">
    <source>
        <dbReference type="ARBA" id="ARBA00022605"/>
    </source>
</evidence>
<dbReference type="Gene3D" id="3.10.196.10">
    <property type="entry name" value="Vitamin B12-dependent methionine synthase, activation domain"/>
    <property type="match status" value="1"/>
</dbReference>
<dbReference type="Pfam" id="PF02607">
    <property type="entry name" value="B12-binding_2"/>
    <property type="match status" value="1"/>
</dbReference>
<keyword evidence="15 20" id="KW-0862">Zinc</keyword>
<dbReference type="Gene3D" id="3.20.20.330">
    <property type="entry name" value="Homocysteine-binding-like domain"/>
    <property type="match status" value="1"/>
</dbReference>
<dbReference type="SUPFAM" id="SSF52242">
    <property type="entry name" value="Cobalamin (vitamin B12)-binding domain"/>
    <property type="match status" value="1"/>
</dbReference>
<evidence type="ECO:0000256" key="12">
    <source>
        <dbReference type="ARBA" id="ARBA00022691"/>
    </source>
</evidence>
<dbReference type="Pfam" id="PF02310">
    <property type="entry name" value="B12-binding"/>
    <property type="match status" value="1"/>
</dbReference>
<keyword evidence="14" id="KW-0677">Repeat</keyword>
<dbReference type="RefSeq" id="WP_144682004.1">
    <property type="nucleotide sequence ID" value="NZ_VLLC01000002.1"/>
</dbReference>
<evidence type="ECO:0000313" key="29">
    <source>
        <dbReference type="EMBL" id="TWI76893.1"/>
    </source>
</evidence>
<comment type="domain">
    <text evidence="20">Modular enzyme with four functionally distinct domains. The isolated Hcy-binding domain catalyzes methyl transfer from free methylcobalamin to homocysteine. The Hcy-binding domain in association with the pterin-binding domain catalyzes the methylation of cob(I)alamin by methyltetrahydrofolate and the methylation of homocysteine. The B12-binding domain binds the cofactor. The AdoMet activation domain binds S-adenosyl-L-methionine. Under aerobic conditions cob(I)alamin can be converted to inactive cob(II)alamin. Reductive methylation by S-adenosyl-L-methionine and flavodoxin regenerates methylcobalamin.</text>
</comment>
<dbReference type="InterPro" id="IPR036724">
    <property type="entry name" value="Cobalamin-bd_sf"/>
</dbReference>
<dbReference type="SUPFAM" id="SSF82282">
    <property type="entry name" value="Homocysteine S-methyltransferase"/>
    <property type="match status" value="1"/>
</dbReference>
<dbReference type="GO" id="GO:0032259">
    <property type="term" value="P:methylation"/>
    <property type="evidence" value="ECO:0007669"/>
    <property type="project" value="UniProtKB-KW"/>
</dbReference>
<evidence type="ECO:0000256" key="20">
    <source>
        <dbReference type="PIRNR" id="PIRNR000381"/>
    </source>
</evidence>
<dbReference type="PROSITE" id="PS50972">
    <property type="entry name" value="PTERIN_BINDING"/>
    <property type="match status" value="1"/>
</dbReference>
<dbReference type="PANTHER" id="PTHR45833">
    <property type="entry name" value="METHIONINE SYNTHASE"/>
    <property type="match status" value="1"/>
</dbReference>
<dbReference type="SUPFAM" id="SSF56507">
    <property type="entry name" value="Methionine synthase activation domain-like"/>
    <property type="match status" value="1"/>
</dbReference>
<evidence type="ECO:0000256" key="21">
    <source>
        <dbReference type="PIRSR" id="PIRSR000381-1"/>
    </source>
</evidence>
<evidence type="ECO:0000259" key="27">
    <source>
        <dbReference type="PROSITE" id="PS51332"/>
    </source>
</evidence>
<dbReference type="UniPathway" id="UPA00051">
    <property type="reaction ID" value="UER00081"/>
</dbReference>
<dbReference type="Gene3D" id="1.10.1240.10">
    <property type="entry name" value="Methionine synthase domain"/>
    <property type="match status" value="1"/>
</dbReference>
<dbReference type="GO" id="GO:0031419">
    <property type="term" value="F:cobalamin binding"/>
    <property type="evidence" value="ECO:0007669"/>
    <property type="project" value="UniProtKB-UniRule"/>
</dbReference>
<evidence type="ECO:0000256" key="18">
    <source>
        <dbReference type="ARBA" id="ARBA00025552"/>
    </source>
</evidence>
<protein>
    <recommendedName>
        <fullName evidence="7 20">Methionine synthase</fullName>
        <ecNumber evidence="6 20">2.1.1.13</ecNumber>
    </recommendedName>
    <alternativeName>
        <fullName evidence="19 20">5-methyltetrahydrofolate--homocysteine methyltransferase</fullName>
    </alternativeName>
</protein>
<dbReference type="GO" id="GO:0005829">
    <property type="term" value="C:cytosol"/>
    <property type="evidence" value="ECO:0007669"/>
    <property type="project" value="TreeGrafter"/>
</dbReference>
<keyword evidence="10 20" id="KW-0846">Cobalamin</keyword>
<comment type="cofactor">
    <cofactor evidence="3 20 21">
        <name>methylcob(III)alamin</name>
        <dbReference type="ChEBI" id="CHEBI:28115"/>
    </cofactor>
</comment>
<name>A0A562S6Z3_9BACT</name>
<dbReference type="GO" id="GO:0008270">
    <property type="term" value="F:zinc ion binding"/>
    <property type="evidence" value="ECO:0007669"/>
    <property type="project" value="UniProtKB-UniRule"/>
</dbReference>
<keyword evidence="17 20" id="KW-0170">Cobalt</keyword>
<keyword evidence="11 20" id="KW-0808">Transferase</keyword>
<keyword evidence="12 20" id="KW-0949">S-adenosyl-L-methionine</keyword>
<evidence type="ECO:0000256" key="7">
    <source>
        <dbReference type="ARBA" id="ARBA00013998"/>
    </source>
</evidence>
<feature type="binding site" evidence="22">
    <location>
        <position position="890"/>
    </location>
    <ligand>
        <name>methylcob(III)alamin</name>
        <dbReference type="ChEBI" id="CHEBI:28115"/>
    </ligand>
</feature>
<reference evidence="29 30" key="1">
    <citation type="submission" date="2019-07" db="EMBL/GenBank/DDBJ databases">
        <title>Genome sequencing of 100 strains of the haloalkaliphilic chemolithoautotrophic sulfur-oxidizing bacterium Thioalkalivibrio.</title>
        <authorList>
            <person name="Muyzer G."/>
        </authorList>
    </citation>
    <scope>NUCLEOTIDE SEQUENCE [LARGE SCALE GENOMIC DNA]</scope>
    <source>
        <strain evidence="29 30">ASO4-4</strain>
    </source>
</reference>
<evidence type="ECO:0000256" key="15">
    <source>
        <dbReference type="ARBA" id="ARBA00022833"/>
    </source>
</evidence>
<evidence type="ECO:0000256" key="14">
    <source>
        <dbReference type="ARBA" id="ARBA00022737"/>
    </source>
</evidence>
<dbReference type="PROSITE" id="PS51332">
    <property type="entry name" value="B12_BINDING"/>
    <property type="match status" value="1"/>
</dbReference>
<feature type="domain" description="B12-binding N-terminal" evidence="28">
    <location>
        <begin position="658"/>
        <end position="768"/>
    </location>
</feature>
<dbReference type="SMART" id="SM01018">
    <property type="entry name" value="B12-binding_2"/>
    <property type="match status" value="1"/>
</dbReference>
<evidence type="ECO:0000256" key="23">
    <source>
        <dbReference type="PROSITE-ProRule" id="PRU00333"/>
    </source>
</evidence>
<dbReference type="EMBL" id="VLLC01000002">
    <property type="protein sequence ID" value="TWI76893.1"/>
    <property type="molecule type" value="Genomic_DNA"/>
</dbReference>
<keyword evidence="8 20" id="KW-0489">Methyltransferase</keyword>
<evidence type="ECO:0000256" key="5">
    <source>
        <dbReference type="ARBA" id="ARBA00010398"/>
    </source>
</evidence>
<comment type="function">
    <text evidence="18 20">Catalyzes the transfer of a methyl group from methyl-cobalamin to homocysteine, yielding enzyme-bound cob(I)alamin and methionine. Subsequently, remethylates the cofactor using methyltetrahydrofolate.</text>
</comment>
<dbReference type="GO" id="GO:0008705">
    <property type="term" value="F:methionine synthase activity"/>
    <property type="evidence" value="ECO:0007669"/>
    <property type="project" value="UniProtKB-UniRule"/>
</dbReference>
<evidence type="ECO:0000256" key="1">
    <source>
        <dbReference type="ARBA" id="ARBA00001700"/>
    </source>
</evidence>
<dbReference type="InterPro" id="IPR006158">
    <property type="entry name" value="Cobalamin-bd"/>
</dbReference>
<feature type="domain" description="Hcy-binding" evidence="24">
    <location>
        <begin position="1"/>
        <end position="336"/>
    </location>
</feature>
<evidence type="ECO:0000256" key="22">
    <source>
        <dbReference type="PIRSR" id="PIRSR000381-2"/>
    </source>
</evidence>
<comment type="catalytic activity">
    <reaction evidence="1 20">
        <text>(6S)-5-methyl-5,6,7,8-tetrahydrofolate + L-homocysteine = (6S)-5,6,7,8-tetrahydrofolate + L-methionine</text>
        <dbReference type="Rhea" id="RHEA:11172"/>
        <dbReference type="ChEBI" id="CHEBI:18608"/>
        <dbReference type="ChEBI" id="CHEBI:57453"/>
        <dbReference type="ChEBI" id="CHEBI:57844"/>
        <dbReference type="ChEBI" id="CHEBI:58199"/>
        <dbReference type="EC" id="2.1.1.13"/>
    </reaction>
</comment>
<evidence type="ECO:0000259" key="25">
    <source>
        <dbReference type="PROSITE" id="PS50972"/>
    </source>
</evidence>
<dbReference type="InterPro" id="IPR050554">
    <property type="entry name" value="Met_Synthase/Corrinoid"/>
</dbReference>
<comment type="similarity">
    <text evidence="5">Belongs to the vitamin-B12 dependent methionine synthase family.</text>
</comment>
<feature type="binding site" evidence="21 23">
    <location>
        <position position="321"/>
    </location>
    <ligand>
        <name>Zn(2+)</name>
        <dbReference type="ChEBI" id="CHEBI:29105"/>
    </ligand>
</feature>
<feature type="binding site" evidence="22">
    <location>
        <position position="828"/>
    </location>
    <ligand>
        <name>methylcob(III)alamin</name>
        <dbReference type="ChEBI" id="CHEBI:28115"/>
    </ligand>
</feature>
<evidence type="ECO:0000259" key="26">
    <source>
        <dbReference type="PROSITE" id="PS50974"/>
    </source>
</evidence>
<dbReference type="PROSITE" id="PS50970">
    <property type="entry name" value="HCY"/>
    <property type="match status" value="1"/>
</dbReference>
<feature type="binding site" evidence="21 23">
    <location>
        <position position="255"/>
    </location>
    <ligand>
        <name>Zn(2+)</name>
        <dbReference type="ChEBI" id="CHEBI:29105"/>
    </ligand>
</feature>
<dbReference type="PANTHER" id="PTHR45833:SF1">
    <property type="entry name" value="METHIONINE SYNTHASE"/>
    <property type="match status" value="1"/>
</dbReference>
<dbReference type="SUPFAM" id="SSF47644">
    <property type="entry name" value="Methionine synthase domain"/>
    <property type="match status" value="1"/>
</dbReference>
<dbReference type="AlphaFoldDB" id="A0A562S6Z3"/>
<dbReference type="EC" id="2.1.1.13" evidence="6 20"/>
<dbReference type="PIRSF" id="PIRSF000381">
    <property type="entry name" value="MetH"/>
    <property type="match status" value="1"/>
</dbReference>
<dbReference type="OrthoDB" id="9803687at2"/>
<dbReference type="InterPro" id="IPR003759">
    <property type="entry name" value="Cbl-bd_cap"/>
</dbReference>
<dbReference type="GO" id="GO:0050667">
    <property type="term" value="P:homocysteine metabolic process"/>
    <property type="evidence" value="ECO:0007669"/>
    <property type="project" value="TreeGrafter"/>
</dbReference>
<evidence type="ECO:0000256" key="17">
    <source>
        <dbReference type="ARBA" id="ARBA00023285"/>
    </source>
</evidence>
<dbReference type="SUPFAM" id="SSF51717">
    <property type="entry name" value="Dihydropteroate synthetase-like"/>
    <property type="match status" value="1"/>
</dbReference>
<dbReference type="InterPro" id="IPR011822">
    <property type="entry name" value="MetH"/>
</dbReference>
<evidence type="ECO:0000256" key="8">
    <source>
        <dbReference type="ARBA" id="ARBA00022603"/>
    </source>
</evidence>
<evidence type="ECO:0000256" key="2">
    <source>
        <dbReference type="ARBA" id="ARBA00001947"/>
    </source>
</evidence>
<comment type="cofactor">
    <cofactor evidence="2 20 23">
        <name>Zn(2+)</name>
        <dbReference type="ChEBI" id="CHEBI:29105"/>
    </cofactor>
</comment>
<organism evidence="29 30">
    <name type="scientific">Desulfobotulus alkaliphilus</name>
    <dbReference type="NCBI Taxonomy" id="622671"/>
    <lineage>
        <taxon>Bacteria</taxon>
        <taxon>Pseudomonadati</taxon>
        <taxon>Thermodesulfobacteriota</taxon>
        <taxon>Desulfobacteria</taxon>
        <taxon>Desulfobacterales</taxon>
        <taxon>Desulfobacteraceae</taxon>
        <taxon>Desulfobotulus</taxon>
    </lineage>
</organism>
<evidence type="ECO:0000256" key="19">
    <source>
        <dbReference type="ARBA" id="ARBA00031040"/>
    </source>
</evidence>
<dbReference type="InterPro" id="IPR004223">
    <property type="entry name" value="VitB12-dep_Met_synth_activ_dom"/>
</dbReference>
<proteinExistence type="inferred from homology"/>
<evidence type="ECO:0000256" key="4">
    <source>
        <dbReference type="ARBA" id="ARBA00005178"/>
    </source>
</evidence>
<evidence type="ECO:0000256" key="16">
    <source>
        <dbReference type="ARBA" id="ARBA00023167"/>
    </source>
</evidence>
<sequence>MTFLEALKSHILVLDGAMGTMIQNLGLTAADFGGESYEMLSDMLVFSRPEALRDIHLAYFEAGAHAVETNTFGASPLRLEEFDFSGLDTAAFEGIPEKIQLNTLSSEEMAYWMSLKGASIAKEAKELYAASPDYDGRPLFVMGSMGPSNFVLSPTEADLHRGSWESIEENFRVQVKGLVDGGVDVLLFETQQDMLELKAAVSGAKKAMAERGVALPIICQVTVDAHSRMQIFGTDIHAVIVTLSGIGIDVLGINCSIGPDLMEPTVAKLSRFSPLPLSVLPNAGLPENIDGKTVFPQSPEDLAAHLSRFMDTYGVNIVGGCCGTTPDHIRAVAQEAARRKPQERKPEGGVWLAGPSKAVLLDSDSRLIRIGERLNVRGSKKVRDAVEHDGLLDMDALDEVVREQIEDLGCEVLDVCMDSNIVDTKTVLPKVIQGVCVDFPGALCIDSFDADALIAAVKAYPGRPLINSISMEGHEGMSKAAFICSHTAFHNPLYIALAADDKGPAQTREEKKAIADRLVEAAAPHGVGADQLLIDINAFPIGSESVEGMNFALESLESIPLIKNAHPGIMTTIGVSNLTNGLAKKPYMRLVLTSVFLDEGRKKGLDAAIVNPNHYAPVESLDASDYALGLKVVLDRDMDAYALLEDIAERKQGRRVERRSSYEGLSPAETLSEKIKDGFKKREAGTVTWKGMEIAYQDSIVLDAVKALEDHEPLALISDYLMEAMNVLGDRFAAGEASLPHLLKAADVMKAVMGFLESVMAEGAVQEAYKATIVMGTVYQDVHSIGKDLTKTLLENYGFRVIDLGVQVPVDAFVETAIREKADAIGMSALLVQTANHMISVVKRMDEAGLSIPVFVGGAPVNLRHAATVALRGGDHGDNIKPDVFYCQTAMDSVNLMEGLISARREAVIAENREKLLAAWRSGQEKSKEKSGLLASLPRRRVFFDAHPAVSSFFSETLSPSPLAMDIRKKSLFSLNWKMGKDRQDADALYEKWITKAEDEGLVNPHGRVALFPANSEGQDLVLFDPENPEREVARIHTEMQAGSGKRDIFCVADFVRPLSDGVKDCVGLQIATAGRASSEAAEAFKASGDTESAHLLQGLSDRIAEDLAGLLHQRLKALSGLDAGCRYSPGYPGIPLEENGVLHRLLKAQELGITLTEAGEFHPTSTTAALVVFHKDAGYATPEI</sequence>
<keyword evidence="9 20" id="KW-0028">Amino-acid biosynthesis</keyword>
<gene>
    <name evidence="29" type="ORF">LZ24_00515</name>
</gene>
<dbReference type="Pfam" id="PF00809">
    <property type="entry name" value="Pterin_bind"/>
    <property type="match status" value="1"/>
</dbReference>
<evidence type="ECO:0000256" key="10">
    <source>
        <dbReference type="ARBA" id="ARBA00022628"/>
    </source>
</evidence>
<dbReference type="InterPro" id="IPR036594">
    <property type="entry name" value="Meth_synthase_dom"/>
</dbReference>
<dbReference type="InterPro" id="IPR011005">
    <property type="entry name" value="Dihydropteroate_synth-like_sf"/>
</dbReference>
<evidence type="ECO:0000259" key="24">
    <source>
        <dbReference type="PROSITE" id="PS50970"/>
    </source>
</evidence>
<keyword evidence="30" id="KW-1185">Reference proteome</keyword>
<evidence type="ECO:0000256" key="3">
    <source>
        <dbReference type="ARBA" id="ARBA00001956"/>
    </source>
</evidence>
<dbReference type="PROSITE" id="PS50974">
    <property type="entry name" value="ADOMET_ACTIVATION"/>
    <property type="match status" value="1"/>
</dbReference>
<comment type="caution">
    <text evidence="29">The sequence shown here is derived from an EMBL/GenBank/DDBJ whole genome shotgun (WGS) entry which is preliminary data.</text>
</comment>
<dbReference type="PROSITE" id="PS51337">
    <property type="entry name" value="B12_BINDING_NTER"/>
    <property type="match status" value="1"/>
</dbReference>
<feature type="domain" description="AdoMet activation" evidence="26">
    <location>
        <begin position="891"/>
        <end position="1185"/>
    </location>
</feature>
<dbReference type="InterPro" id="IPR003726">
    <property type="entry name" value="HCY_dom"/>
</dbReference>